<organism evidence="2 3">
    <name type="scientific">Hibiscus sabdariffa</name>
    <name type="common">roselle</name>
    <dbReference type="NCBI Taxonomy" id="183260"/>
    <lineage>
        <taxon>Eukaryota</taxon>
        <taxon>Viridiplantae</taxon>
        <taxon>Streptophyta</taxon>
        <taxon>Embryophyta</taxon>
        <taxon>Tracheophyta</taxon>
        <taxon>Spermatophyta</taxon>
        <taxon>Magnoliopsida</taxon>
        <taxon>eudicotyledons</taxon>
        <taxon>Gunneridae</taxon>
        <taxon>Pentapetalae</taxon>
        <taxon>rosids</taxon>
        <taxon>malvids</taxon>
        <taxon>Malvales</taxon>
        <taxon>Malvaceae</taxon>
        <taxon>Malvoideae</taxon>
        <taxon>Hibiscus</taxon>
    </lineage>
</organism>
<evidence type="ECO:0000256" key="1">
    <source>
        <dbReference type="SAM" id="MobiDB-lite"/>
    </source>
</evidence>
<feature type="region of interest" description="Disordered" evidence="1">
    <location>
        <begin position="1"/>
        <end position="24"/>
    </location>
</feature>
<gene>
    <name evidence="2" type="ORF">V6N12_045738</name>
</gene>
<feature type="compositionally biased region" description="Polar residues" evidence="1">
    <location>
        <begin position="1"/>
        <end position="19"/>
    </location>
</feature>
<keyword evidence="3" id="KW-1185">Reference proteome</keyword>
<evidence type="ECO:0000313" key="2">
    <source>
        <dbReference type="EMBL" id="KAK8593662.1"/>
    </source>
</evidence>
<reference evidence="2 3" key="1">
    <citation type="journal article" date="2024" name="G3 (Bethesda)">
        <title>Genome assembly of Hibiscus sabdariffa L. provides insights into metabolisms of medicinal natural products.</title>
        <authorList>
            <person name="Kim T."/>
        </authorList>
    </citation>
    <scope>NUCLEOTIDE SEQUENCE [LARGE SCALE GENOMIC DNA]</scope>
    <source>
        <strain evidence="2">TK-2024</strain>
        <tissue evidence="2">Old leaves</tissue>
    </source>
</reference>
<accession>A0ABR2G3L0</accession>
<dbReference type="EMBL" id="JBBPBM010000003">
    <property type="protein sequence ID" value="KAK8593662.1"/>
    <property type="molecule type" value="Genomic_DNA"/>
</dbReference>
<protein>
    <submittedName>
        <fullName evidence="2">Uncharacterized protein</fullName>
    </submittedName>
</protein>
<proteinExistence type="predicted"/>
<evidence type="ECO:0000313" key="3">
    <source>
        <dbReference type="Proteomes" id="UP001472677"/>
    </source>
</evidence>
<sequence length="378" mass="40730">MNPQFSETLECNDSTQSPENLAPPVDPAITDPIVTFSDGQHVTNVPTLDGIHLPTLERCGSPLSLEDVQAAKRGRTNAEAADYDALKSMEVDDQSDSLSEGGCWWCSYHDHPSSDLCESCCGVAFSERVHARIDFSMRRSLIIRLLGRSIGYKTLLAKVKVLWQPQGAFQGLSTVGGNAGEGVDAAEVTDQNCPMSTEDTVYGPWMVAGSRRRQVRKDIHSHGFQPSGNRFCGSRFNIMNEFDSTDVTPGNVDEIDRPNGASILDIGHRVVGVIDRPSGVQPTSRPVENPVMGATISDDIRKVSGGGVITHEVQNVAGNHAAVSILDVANEKRRQRLALSGGTRSDVQSPIVKLVVPVEAMVHLASHLGNGLDVVNRS</sequence>
<comment type="caution">
    <text evidence="2">The sequence shown here is derived from an EMBL/GenBank/DDBJ whole genome shotgun (WGS) entry which is preliminary data.</text>
</comment>
<dbReference type="Proteomes" id="UP001472677">
    <property type="component" value="Unassembled WGS sequence"/>
</dbReference>
<name>A0ABR2G3L0_9ROSI</name>